<evidence type="ECO:0000259" key="16">
    <source>
        <dbReference type="PROSITE" id="PS51066"/>
    </source>
</evidence>
<dbReference type="InterPro" id="IPR012319">
    <property type="entry name" value="FPG_cat"/>
</dbReference>
<evidence type="ECO:0000256" key="9">
    <source>
        <dbReference type="ARBA" id="ARBA00023125"/>
    </source>
</evidence>
<sequence length="266" mass="30449">MPELPEVEITRRNLVHWWEGRAATEVVVVDDKPLRDTDPDALVEALKQRAERIDRHGKYTVVRLEDGSTLIVHFRMTGKIVRCEEPEPKYARLSWKVDDTGWLVFKDQRRLGTVRLLAPDEFEEYEPIQKMGPDALEISGEQLRELLPERRMLKTALMDQEVIAGLGNIAAIEIMWRMQLGPRAKCGDLTDEQYDELAETIVEFLEHVIAVEQADEVVYLEESRADNPFDVYGREGEACPRCGTELARTKVGGRSSYYCPSCQPTT</sequence>
<dbReference type="PROSITE" id="PS51066">
    <property type="entry name" value="ZF_FPG_2"/>
    <property type="match status" value="1"/>
</dbReference>
<evidence type="ECO:0000256" key="3">
    <source>
        <dbReference type="ARBA" id="ARBA00009409"/>
    </source>
</evidence>
<keyword evidence="11" id="KW-0456">Lyase</keyword>
<protein>
    <submittedName>
        <fullName evidence="18">Uncharacterized protein</fullName>
    </submittedName>
</protein>
<reference evidence="18 19" key="1">
    <citation type="submission" date="2019-06" db="EMBL/GenBank/DDBJ databases">
        <title>Persicimonas caeni gen. nov., sp. nov., a predatory bacterium isolated from solar saltern.</title>
        <authorList>
            <person name="Wang S."/>
        </authorList>
    </citation>
    <scope>NUCLEOTIDE SEQUENCE [LARGE SCALE GENOMIC DNA]</scope>
    <source>
        <strain evidence="18 19">YN101</strain>
    </source>
</reference>
<keyword evidence="9" id="KW-0238">DNA-binding</keyword>
<feature type="domain" description="FPG-type" evidence="16">
    <location>
        <begin position="230"/>
        <end position="264"/>
    </location>
</feature>
<evidence type="ECO:0000259" key="17">
    <source>
        <dbReference type="PROSITE" id="PS51068"/>
    </source>
</evidence>
<evidence type="ECO:0000256" key="8">
    <source>
        <dbReference type="ARBA" id="ARBA00022833"/>
    </source>
</evidence>
<evidence type="ECO:0000313" key="19">
    <source>
        <dbReference type="Proteomes" id="UP000315995"/>
    </source>
</evidence>
<evidence type="ECO:0000256" key="14">
    <source>
        <dbReference type="ARBA" id="ARBA00044632"/>
    </source>
</evidence>
<dbReference type="Gene3D" id="1.10.8.50">
    <property type="match status" value="1"/>
</dbReference>
<evidence type="ECO:0000256" key="13">
    <source>
        <dbReference type="ARBA" id="ARBA00023295"/>
    </source>
</evidence>
<dbReference type="PANTHER" id="PTHR22993:SF9">
    <property type="entry name" value="FORMAMIDOPYRIMIDINE-DNA GLYCOSYLASE"/>
    <property type="match status" value="1"/>
</dbReference>
<dbReference type="Pfam" id="PF06831">
    <property type="entry name" value="H2TH"/>
    <property type="match status" value="1"/>
</dbReference>
<keyword evidence="8" id="KW-0862">Zinc</keyword>
<comment type="catalytic activity">
    <reaction evidence="1">
        <text>Hydrolysis of DNA containing ring-opened 7-methylguanine residues, releasing 2,6-diamino-4-hydroxy-5-(N-methyl)formamidopyrimidine.</text>
        <dbReference type="EC" id="3.2.2.23"/>
    </reaction>
</comment>
<dbReference type="OrthoDB" id="9800855at2"/>
<dbReference type="GO" id="GO:0006284">
    <property type="term" value="P:base-excision repair"/>
    <property type="evidence" value="ECO:0007669"/>
    <property type="project" value="InterPro"/>
</dbReference>
<dbReference type="Pfam" id="PF06827">
    <property type="entry name" value="zf-FPG_IleRS"/>
    <property type="match status" value="1"/>
</dbReference>
<dbReference type="Proteomes" id="UP000315995">
    <property type="component" value="Chromosome"/>
</dbReference>
<dbReference type="InterPro" id="IPR000214">
    <property type="entry name" value="Znf_DNA_glyclase/AP_lyase"/>
</dbReference>
<keyword evidence="19" id="KW-1185">Reference proteome</keyword>
<proteinExistence type="inferred from homology"/>
<evidence type="ECO:0000256" key="11">
    <source>
        <dbReference type="ARBA" id="ARBA00023239"/>
    </source>
</evidence>
<accession>A0A4Y6PUS8</accession>
<comment type="catalytic activity">
    <reaction evidence="14">
        <text>2'-deoxyribonucleotide-(2'-deoxyribose 5'-phosphate)-2'-deoxyribonucleotide-DNA = a 3'-end 2'-deoxyribonucleotide-(2,3-dehydro-2,3-deoxyribose 5'-phosphate)-DNA + a 5'-end 5'-phospho-2'-deoxyribonucleoside-DNA + H(+)</text>
        <dbReference type="Rhea" id="RHEA:66592"/>
        <dbReference type="Rhea" id="RHEA-COMP:13180"/>
        <dbReference type="Rhea" id="RHEA-COMP:16897"/>
        <dbReference type="Rhea" id="RHEA-COMP:17067"/>
        <dbReference type="ChEBI" id="CHEBI:15378"/>
        <dbReference type="ChEBI" id="CHEBI:136412"/>
        <dbReference type="ChEBI" id="CHEBI:157695"/>
        <dbReference type="ChEBI" id="CHEBI:167181"/>
        <dbReference type="EC" id="4.2.99.18"/>
    </reaction>
</comment>
<keyword evidence="12" id="KW-0511">Multifunctional enzyme</keyword>
<evidence type="ECO:0000256" key="12">
    <source>
        <dbReference type="ARBA" id="ARBA00023268"/>
    </source>
</evidence>
<dbReference type="PROSITE" id="PS01242">
    <property type="entry name" value="ZF_FPG_1"/>
    <property type="match status" value="1"/>
</dbReference>
<name>A0A4Y6PUS8_PERCE</name>
<keyword evidence="4" id="KW-0479">Metal-binding</keyword>
<comment type="similarity">
    <text evidence="3">Belongs to the FPG family.</text>
</comment>
<dbReference type="EMBL" id="CP041186">
    <property type="protein sequence ID" value="QDG52010.1"/>
    <property type="molecule type" value="Genomic_DNA"/>
</dbReference>
<dbReference type="PANTHER" id="PTHR22993">
    <property type="entry name" value="FORMAMIDOPYRIMIDINE-DNA GLYCOSYLASE"/>
    <property type="match status" value="1"/>
</dbReference>
<accession>A0A5B8Y6L3</accession>
<evidence type="ECO:0000256" key="7">
    <source>
        <dbReference type="ARBA" id="ARBA00022801"/>
    </source>
</evidence>
<keyword evidence="5" id="KW-0227">DNA damage</keyword>
<dbReference type="SUPFAM" id="SSF46946">
    <property type="entry name" value="S13-like H2TH domain"/>
    <property type="match status" value="1"/>
</dbReference>
<dbReference type="AlphaFoldDB" id="A0A4Y6PUS8"/>
<evidence type="ECO:0000313" key="18">
    <source>
        <dbReference type="EMBL" id="QDG52010.1"/>
    </source>
</evidence>
<keyword evidence="10" id="KW-0234">DNA repair</keyword>
<evidence type="ECO:0000256" key="1">
    <source>
        <dbReference type="ARBA" id="ARBA00001668"/>
    </source>
</evidence>
<keyword evidence="6 15" id="KW-0863">Zinc-finger</keyword>
<dbReference type="GO" id="GO:0003684">
    <property type="term" value="F:damaged DNA binding"/>
    <property type="evidence" value="ECO:0007669"/>
    <property type="project" value="InterPro"/>
</dbReference>
<dbReference type="SUPFAM" id="SSF57716">
    <property type="entry name" value="Glucocorticoid receptor-like (DNA-binding domain)"/>
    <property type="match status" value="1"/>
</dbReference>
<evidence type="ECO:0000256" key="10">
    <source>
        <dbReference type="ARBA" id="ARBA00023204"/>
    </source>
</evidence>
<dbReference type="Pfam" id="PF01149">
    <property type="entry name" value="Fapy_DNA_glyco"/>
    <property type="match status" value="1"/>
</dbReference>
<dbReference type="InterPro" id="IPR035937">
    <property type="entry name" value="FPG_N"/>
</dbReference>
<dbReference type="SMART" id="SM00898">
    <property type="entry name" value="Fapy_DNA_glyco"/>
    <property type="match status" value="1"/>
</dbReference>
<keyword evidence="7" id="KW-0378">Hydrolase</keyword>
<dbReference type="InterPro" id="IPR015886">
    <property type="entry name" value="H2TH_FPG"/>
</dbReference>
<dbReference type="PROSITE" id="PS51068">
    <property type="entry name" value="FPG_CAT"/>
    <property type="match status" value="1"/>
</dbReference>
<dbReference type="InterPro" id="IPR010663">
    <property type="entry name" value="Znf_FPG/IleRS"/>
</dbReference>
<dbReference type="GO" id="GO:0008270">
    <property type="term" value="F:zinc ion binding"/>
    <property type="evidence" value="ECO:0007669"/>
    <property type="project" value="UniProtKB-KW"/>
</dbReference>
<comment type="cofactor">
    <cofactor evidence="2">
        <name>Zn(2+)</name>
        <dbReference type="ChEBI" id="CHEBI:29105"/>
    </cofactor>
</comment>
<gene>
    <name evidence="18" type="ORF">FIV42_15055</name>
</gene>
<evidence type="ECO:0000256" key="15">
    <source>
        <dbReference type="PROSITE-ProRule" id="PRU00391"/>
    </source>
</evidence>
<dbReference type="Gene3D" id="3.20.190.10">
    <property type="entry name" value="MutM-like, N-terminal"/>
    <property type="match status" value="1"/>
</dbReference>
<dbReference type="GO" id="GO:0140078">
    <property type="term" value="F:class I DNA-(apurinic or apyrimidinic site) endonuclease activity"/>
    <property type="evidence" value="ECO:0007669"/>
    <property type="project" value="UniProtKB-EC"/>
</dbReference>
<dbReference type="InterPro" id="IPR015887">
    <property type="entry name" value="DNA_glyclase_Znf_dom_DNA_BS"/>
</dbReference>
<organism evidence="18 19">
    <name type="scientific">Persicimonas caeni</name>
    <dbReference type="NCBI Taxonomy" id="2292766"/>
    <lineage>
        <taxon>Bacteria</taxon>
        <taxon>Deltaproteobacteria</taxon>
        <taxon>Bradymonadales</taxon>
        <taxon>Bradymonadaceae</taxon>
        <taxon>Persicimonas</taxon>
    </lineage>
</organism>
<evidence type="ECO:0000256" key="2">
    <source>
        <dbReference type="ARBA" id="ARBA00001947"/>
    </source>
</evidence>
<evidence type="ECO:0000256" key="5">
    <source>
        <dbReference type="ARBA" id="ARBA00022763"/>
    </source>
</evidence>
<evidence type="ECO:0000256" key="4">
    <source>
        <dbReference type="ARBA" id="ARBA00022723"/>
    </source>
</evidence>
<dbReference type="CDD" id="cd08966">
    <property type="entry name" value="EcFpg-like_N"/>
    <property type="match status" value="1"/>
</dbReference>
<dbReference type="GO" id="GO:0034039">
    <property type="term" value="F:8-oxo-7,8-dihydroguanine DNA N-glycosylase activity"/>
    <property type="evidence" value="ECO:0007669"/>
    <property type="project" value="TreeGrafter"/>
</dbReference>
<dbReference type="SMART" id="SM01232">
    <property type="entry name" value="H2TH"/>
    <property type="match status" value="1"/>
</dbReference>
<feature type="domain" description="Formamidopyrimidine-DNA glycosylase catalytic" evidence="17">
    <location>
        <begin position="2"/>
        <end position="112"/>
    </location>
</feature>
<evidence type="ECO:0000256" key="6">
    <source>
        <dbReference type="ARBA" id="ARBA00022771"/>
    </source>
</evidence>
<dbReference type="InterPro" id="IPR010979">
    <property type="entry name" value="Ribosomal_uS13-like_H2TH"/>
</dbReference>
<keyword evidence="13" id="KW-0326">Glycosidase</keyword>
<dbReference type="RefSeq" id="WP_141198487.1">
    <property type="nucleotide sequence ID" value="NZ_CP041186.1"/>
</dbReference>
<dbReference type="SUPFAM" id="SSF81624">
    <property type="entry name" value="N-terminal domain of MutM-like DNA repair proteins"/>
    <property type="match status" value="1"/>
</dbReference>